<name>A0A512IS97_9HYPH</name>
<feature type="region of interest" description="Disordered" evidence="1">
    <location>
        <begin position="168"/>
        <end position="188"/>
    </location>
</feature>
<evidence type="ECO:0000313" key="3">
    <source>
        <dbReference type="Proteomes" id="UP000321258"/>
    </source>
</evidence>
<reference evidence="2 3" key="1">
    <citation type="submission" date="2019-07" db="EMBL/GenBank/DDBJ databases">
        <title>Whole genome shotgun sequence of Methylobacterium haplocladii NBRC 107714.</title>
        <authorList>
            <person name="Hosoyama A."/>
            <person name="Uohara A."/>
            <person name="Ohji S."/>
            <person name="Ichikawa N."/>
        </authorList>
    </citation>
    <scope>NUCLEOTIDE SEQUENCE [LARGE SCALE GENOMIC DNA]</scope>
    <source>
        <strain evidence="2 3">NBRC 107714</strain>
    </source>
</reference>
<gene>
    <name evidence="2" type="ORF">MHA02_29690</name>
</gene>
<dbReference type="AlphaFoldDB" id="A0A512IS97"/>
<sequence length="188" mass="20015">MNLTVRTAFPASAIPMPPGLDRPFAGKTGVIADRLVAAEGNAVPAGVLAETAFGADNLRCRQSLRGAVQTLRKALARTGSDDRIIETGRGPTLTYAWVRSTPKPEIEPVAPPAAMPVHASNPRAITLAPCGYAAWSYVPGTNIRGPVQVIRRHGEDEERRLTQLDIANGRPTTEHARFATEDDDGGEA</sequence>
<protein>
    <submittedName>
        <fullName evidence="2">Uncharacterized protein</fullName>
    </submittedName>
</protein>
<accession>A0A512IS97</accession>
<dbReference type="EMBL" id="BJZT01000032">
    <property type="protein sequence ID" value="GEP00582.1"/>
    <property type="molecule type" value="Genomic_DNA"/>
</dbReference>
<dbReference type="Proteomes" id="UP000321258">
    <property type="component" value="Unassembled WGS sequence"/>
</dbReference>
<keyword evidence="3" id="KW-1185">Reference proteome</keyword>
<evidence type="ECO:0000313" key="2">
    <source>
        <dbReference type="EMBL" id="GEP00582.1"/>
    </source>
</evidence>
<evidence type="ECO:0000256" key="1">
    <source>
        <dbReference type="SAM" id="MobiDB-lite"/>
    </source>
</evidence>
<comment type="caution">
    <text evidence="2">The sequence shown here is derived from an EMBL/GenBank/DDBJ whole genome shotgun (WGS) entry which is preliminary data.</text>
</comment>
<proteinExistence type="predicted"/>
<organism evidence="2 3">
    <name type="scientific">Methylobacterium haplocladii</name>
    <dbReference type="NCBI Taxonomy" id="1176176"/>
    <lineage>
        <taxon>Bacteria</taxon>
        <taxon>Pseudomonadati</taxon>
        <taxon>Pseudomonadota</taxon>
        <taxon>Alphaproteobacteria</taxon>
        <taxon>Hyphomicrobiales</taxon>
        <taxon>Methylobacteriaceae</taxon>
        <taxon>Methylobacterium</taxon>
    </lineage>
</organism>